<evidence type="ECO:0000256" key="5">
    <source>
        <dbReference type="SAM" id="Phobius"/>
    </source>
</evidence>
<feature type="transmembrane region" description="Helical" evidence="5">
    <location>
        <begin position="6"/>
        <end position="27"/>
    </location>
</feature>
<dbReference type="Gene3D" id="1.20.1420.30">
    <property type="entry name" value="NCX, central ion-binding region"/>
    <property type="match status" value="1"/>
</dbReference>
<comment type="caution">
    <text evidence="7">The sequence shown here is derived from an EMBL/GenBank/DDBJ whole genome shotgun (WGS) entry which is preliminary data.</text>
</comment>
<evidence type="ECO:0000256" key="4">
    <source>
        <dbReference type="ARBA" id="ARBA00023136"/>
    </source>
</evidence>
<evidence type="ECO:0000256" key="1">
    <source>
        <dbReference type="ARBA" id="ARBA00004141"/>
    </source>
</evidence>
<keyword evidence="4 5" id="KW-0472">Membrane</keyword>
<keyword evidence="2 5" id="KW-0812">Transmembrane</keyword>
<feature type="domain" description="Sodium/calcium exchanger membrane region" evidence="6">
    <location>
        <begin position="164"/>
        <end position="304"/>
    </location>
</feature>
<evidence type="ECO:0000313" key="7">
    <source>
        <dbReference type="EMBL" id="OGH64731.1"/>
    </source>
</evidence>
<feature type="transmembrane region" description="Helical" evidence="5">
    <location>
        <begin position="39"/>
        <end position="62"/>
    </location>
</feature>
<dbReference type="AlphaFoldDB" id="A0A1F6LZB3"/>
<reference evidence="7 8" key="1">
    <citation type="journal article" date="2016" name="Nat. Commun.">
        <title>Thousands of microbial genomes shed light on interconnected biogeochemical processes in an aquifer system.</title>
        <authorList>
            <person name="Anantharaman K."/>
            <person name="Brown C.T."/>
            <person name="Hug L.A."/>
            <person name="Sharon I."/>
            <person name="Castelle C.J."/>
            <person name="Probst A.J."/>
            <person name="Thomas B.C."/>
            <person name="Singh A."/>
            <person name="Wilkins M.J."/>
            <person name="Karaoz U."/>
            <person name="Brodie E.L."/>
            <person name="Williams K.H."/>
            <person name="Hubbard S.S."/>
            <person name="Banfield J.F."/>
        </authorList>
    </citation>
    <scope>NUCLEOTIDE SEQUENCE [LARGE SCALE GENOMIC DNA]</scope>
</reference>
<feature type="transmembrane region" description="Helical" evidence="5">
    <location>
        <begin position="290"/>
        <end position="307"/>
    </location>
</feature>
<feature type="domain" description="Sodium/calcium exchanger membrane region" evidence="6">
    <location>
        <begin position="5"/>
        <end position="144"/>
    </location>
</feature>
<dbReference type="EMBL" id="MFQB01000054">
    <property type="protein sequence ID" value="OGH64731.1"/>
    <property type="molecule type" value="Genomic_DNA"/>
</dbReference>
<keyword evidence="3 5" id="KW-1133">Transmembrane helix</keyword>
<accession>A0A1F6LZB3</accession>
<feature type="transmembrane region" description="Helical" evidence="5">
    <location>
        <begin position="165"/>
        <end position="192"/>
    </location>
</feature>
<dbReference type="GO" id="GO:0005262">
    <property type="term" value="F:calcium channel activity"/>
    <property type="evidence" value="ECO:0007669"/>
    <property type="project" value="TreeGrafter"/>
</dbReference>
<evidence type="ECO:0000259" key="6">
    <source>
        <dbReference type="Pfam" id="PF01699"/>
    </source>
</evidence>
<feature type="transmembrane region" description="Helical" evidence="5">
    <location>
        <begin position="68"/>
        <end position="91"/>
    </location>
</feature>
<feature type="transmembrane region" description="Helical" evidence="5">
    <location>
        <begin position="260"/>
        <end position="278"/>
    </location>
</feature>
<feature type="transmembrane region" description="Helical" evidence="5">
    <location>
        <begin position="103"/>
        <end position="121"/>
    </location>
</feature>
<dbReference type="GO" id="GO:0008273">
    <property type="term" value="F:calcium, potassium:sodium antiporter activity"/>
    <property type="evidence" value="ECO:0007669"/>
    <property type="project" value="TreeGrafter"/>
</dbReference>
<dbReference type="InterPro" id="IPR004481">
    <property type="entry name" value="K/Na/Ca-exchanger"/>
</dbReference>
<name>A0A1F6LZB3_9BACT</name>
<dbReference type="Proteomes" id="UP000176282">
    <property type="component" value="Unassembled WGS sequence"/>
</dbReference>
<evidence type="ECO:0000256" key="2">
    <source>
        <dbReference type="ARBA" id="ARBA00022692"/>
    </source>
</evidence>
<proteinExistence type="predicted"/>
<protein>
    <recommendedName>
        <fullName evidence="6">Sodium/calcium exchanger membrane region domain-containing protein</fullName>
    </recommendedName>
</protein>
<comment type="subcellular location">
    <subcellularLocation>
        <location evidence="1">Membrane</location>
        <topology evidence="1">Multi-pass membrane protein</topology>
    </subcellularLocation>
</comment>
<organism evidence="7 8">
    <name type="scientific">Candidatus Magasanikbacteria bacterium RIFCSPHIGHO2_02_FULL_47_14</name>
    <dbReference type="NCBI Taxonomy" id="1798680"/>
    <lineage>
        <taxon>Bacteria</taxon>
        <taxon>Candidatus Magasanikiibacteriota</taxon>
    </lineage>
</organism>
<dbReference type="InterPro" id="IPR044880">
    <property type="entry name" value="NCX_ion-bd_dom_sf"/>
</dbReference>
<dbReference type="PANTHER" id="PTHR10846">
    <property type="entry name" value="SODIUM/POTASSIUM/CALCIUM EXCHANGER"/>
    <property type="match status" value="1"/>
</dbReference>
<dbReference type="InterPro" id="IPR004837">
    <property type="entry name" value="NaCa_Exmemb"/>
</dbReference>
<dbReference type="GO" id="GO:0006874">
    <property type="term" value="P:intracellular calcium ion homeostasis"/>
    <property type="evidence" value="ECO:0007669"/>
    <property type="project" value="TreeGrafter"/>
</dbReference>
<feature type="transmembrane region" description="Helical" evidence="5">
    <location>
        <begin position="127"/>
        <end position="144"/>
    </location>
</feature>
<evidence type="ECO:0000256" key="3">
    <source>
        <dbReference type="ARBA" id="ARBA00022989"/>
    </source>
</evidence>
<feature type="transmembrane region" description="Helical" evidence="5">
    <location>
        <begin position="233"/>
        <end position="254"/>
    </location>
</feature>
<dbReference type="Pfam" id="PF01699">
    <property type="entry name" value="Na_Ca_ex"/>
    <property type="match status" value="2"/>
</dbReference>
<dbReference type="PANTHER" id="PTHR10846:SF8">
    <property type="entry name" value="INNER MEMBRANE PROTEIN YRBG"/>
    <property type="match status" value="1"/>
</dbReference>
<gene>
    <name evidence="7" type="ORF">A3J66_00190</name>
</gene>
<dbReference type="GO" id="GO:0005886">
    <property type="term" value="C:plasma membrane"/>
    <property type="evidence" value="ECO:0007669"/>
    <property type="project" value="TreeGrafter"/>
</dbReference>
<feature type="transmembrane region" description="Helical" evidence="5">
    <location>
        <begin position="198"/>
        <end position="221"/>
    </location>
</feature>
<evidence type="ECO:0000313" key="8">
    <source>
        <dbReference type="Proteomes" id="UP000176282"/>
    </source>
</evidence>
<sequence length="309" mass="33483">MFNNLFIFLAALFLVIKGASLATKYAARLAESYRLSKYTVGFIIIAVISILPETFISINAALDGVPAFGLGMLFGSNVADLTLVFAIIIFFAGRKLKVESKILKNHVVYPFLLLVPLILGLDGRFSRLEGIALIITGAVFYYVALKNGVDGSVPLNHGNHRFKNFALLVLSMAALLVGAHFTVTAAVSLAGYLGVSPILIGMLIVGLGTTMPELFFALNSVKHKDDSLAVGDILGTVLADATIVVGILALVNPFFFPQKIIYVTGLFMVAACLILFSFMQSGKVISKKEAWLLFLFWVVFVVTEFFANR</sequence>